<name>A0A402CUG4_9BACT</name>
<dbReference type="KEGG" id="ccot:CCAX7_10050"/>
<dbReference type="InterPro" id="IPR000014">
    <property type="entry name" value="PAS"/>
</dbReference>
<dbReference type="PROSITE" id="PS50110">
    <property type="entry name" value="RESPONSE_REGULATORY"/>
    <property type="match status" value="1"/>
</dbReference>
<dbReference type="PANTHER" id="PTHR47429:SF2">
    <property type="entry name" value="PROTEIN TWIN LOV 1"/>
    <property type="match status" value="1"/>
</dbReference>
<dbReference type="SMART" id="SM00086">
    <property type="entry name" value="PAC"/>
    <property type="match status" value="1"/>
</dbReference>
<dbReference type="InterPro" id="IPR001789">
    <property type="entry name" value="Sig_transdc_resp-reg_receiver"/>
</dbReference>
<dbReference type="GO" id="GO:0000160">
    <property type="term" value="P:phosphorelay signal transduction system"/>
    <property type="evidence" value="ECO:0007669"/>
    <property type="project" value="InterPro"/>
</dbReference>
<dbReference type="RefSeq" id="WP_119321008.1">
    <property type="nucleotide sequence ID" value="NZ_AP025739.1"/>
</dbReference>
<evidence type="ECO:0000313" key="4">
    <source>
        <dbReference type="EMBL" id="BDI28954.1"/>
    </source>
</evidence>
<keyword evidence="3" id="KW-0157">Chromophore</keyword>
<keyword evidence="1" id="KW-0285">Flavoprotein</keyword>
<dbReference type="SUPFAM" id="SSF55874">
    <property type="entry name" value="ATPase domain of HSP90 chaperone/DNA topoisomerase II/histidine kinase"/>
    <property type="match status" value="1"/>
</dbReference>
<dbReference type="AlphaFoldDB" id="A0A402CUG4"/>
<protein>
    <submittedName>
        <fullName evidence="4">Uncharacterized protein</fullName>
    </submittedName>
</protein>
<dbReference type="PROSITE" id="PS50113">
    <property type="entry name" value="PAC"/>
    <property type="match status" value="1"/>
</dbReference>
<dbReference type="InterPro" id="IPR003594">
    <property type="entry name" value="HATPase_dom"/>
</dbReference>
<reference evidence="4 5" key="1">
    <citation type="journal article" date="2019" name="Int. J. Syst. Evol. Microbiol.">
        <title>Capsulimonas corticalis gen. nov., sp. nov., an aerobic capsulated bacterium, of a novel bacterial order, Capsulimonadales ord. nov., of the class Armatimonadia of the phylum Armatimonadetes.</title>
        <authorList>
            <person name="Li J."/>
            <person name="Kudo C."/>
            <person name="Tonouchi A."/>
        </authorList>
    </citation>
    <scope>NUCLEOTIDE SEQUENCE [LARGE SCALE GENOMIC DNA]</scope>
    <source>
        <strain evidence="4 5">AX-7</strain>
    </source>
</reference>
<keyword evidence="2" id="KW-0288">FMN</keyword>
<dbReference type="Gene3D" id="3.30.450.20">
    <property type="entry name" value="PAS domain"/>
    <property type="match status" value="1"/>
</dbReference>
<dbReference type="SUPFAM" id="SSF52172">
    <property type="entry name" value="CheY-like"/>
    <property type="match status" value="1"/>
</dbReference>
<keyword evidence="5" id="KW-1185">Reference proteome</keyword>
<accession>A0A402CUG4</accession>
<dbReference type="OrthoDB" id="7991996at2"/>
<gene>
    <name evidence="4" type="ORF">CCAX7_10050</name>
</gene>
<dbReference type="InterPro" id="IPR000700">
    <property type="entry name" value="PAS-assoc_C"/>
</dbReference>
<dbReference type="EMBL" id="AP025739">
    <property type="protein sequence ID" value="BDI28954.1"/>
    <property type="molecule type" value="Genomic_DNA"/>
</dbReference>
<dbReference type="Proteomes" id="UP000287394">
    <property type="component" value="Chromosome"/>
</dbReference>
<dbReference type="Pfam" id="PF13581">
    <property type="entry name" value="HATPase_c_2"/>
    <property type="match status" value="1"/>
</dbReference>
<dbReference type="CDD" id="cd00156">
    <property type="entry name" value="REC"/>
    <property type="match status" value="1"/>
</dbReference>
<dbReference type="SMART" id="SM00091">
    <property type="entry name" value="PAS"/>
    <property type="match status" value="1"/>
</dbReference>
<dbReference type="InterPro" id="IPR011006">
    <property type="entry name" value="CheY-like_superfamily"/>
</dbReference>
<dbReference type="PANTHER" id="PTHR47429">
    <property type="entry name" value="PROTEIN TWIN LOV 1"/>
    <property type="match status" value="1"/>
</dbReference>
<dbReference type="InterPro" id="IPR035965">
    <property type="entry name" value="PAS-like_dom_sf"/>
</dbReference>
<dbReference type="Pfam" id="PF13426">
    <property type="entry name" value="PAS_9"/>
    <property type="match status" value="1"/>
</dbReference>
<dbReference type="NCBIfam" id="TIGR00229">
    <property type="entry name" value="sensory_box"/>
    <property type="match status" value="1"/>
</dbReference>
<organism evidence="4 5">
    <name type="scientific">Capsulimonas corticalis</name>
    <dbReference type="NCBI Taxonomy" id="2219043"/>
    <lineage>
        <taxon>Bacteria</taxon>
        <taxon>Bacillati</taxon>
        <taxon>Armatimonadota</taxon>
        <taxon>Armatimonadia</taxon>
        <taxon>Capsulimonadales</taxon>
        <taxon>Capsulimonadaceae</taxon>
        <taxon>Capsulimonas</taxon>
    </lineage>
</organism>
<dbReference type="SUPFAM" id="SSF55785">
    <property type="entry name" value="PYP-like sensor domain (PAS domain)"/>
    <property type="match status" value="1"/>
</dbReference>
<dbReference type="Gene3D" id="3.30.565.10">
    <property type="entry name" value="Histidine kinase-like ATPase, C-terminal domain"/>
    <property type="match status" value="1"/>
</dbReference>
<dbReference type="Gene3D" id="3.40.50.2300">
    <property type="match status" value="1"/>
</dbReference>
<dbReference type="PROSITE" id="PS50112">
    <property type="entry name" value="PAS"/>
    <property type="match status" value="1"/>
</dbReference>
<dbReference type="Pfam" id="PF00072">
    <property type="entry name" value="Response_reg"/>
    <property type="match status" value="1"/>
</dbReference>
<dbReference type="InterPro" id="IPR001610">
    <property type="entry name" value="PAC"/>
</dbReference>
<evidence type="ECO:0000256" key="3">
    <source>
        <dbReference type="ARBA" id="ARBA00022991"/>
    </source>
</evidence>
<proteinExistence type="predicted"/>
<dbReference type="SMART" id="SM00448">
    <property type="entry name" value="REC"/>
    <property type="match status" value="1"/>
</dbReference>
<sequence>MAMSAPLTAHDNLRILIVDDDAVDRRMVRRALKTGEASSRITEVDSCAAMLAEVDAHRFDCIFLDYQLADGTALALLEKLREQNIDTPVIVLSGHGDEQIVRELMKAGAADYLPKDIATSSYINRSLRSTLRFYQSELQAKNAVEALRLRDRAIASANNGIIICAVGADFPIIYCNRAFERLTGYDNNEILGHSFRILVGAESDPETVSEIARCLKEEMECHQVLRNYRKDGSSFFNELTFSPVRDIEGRLSHYVVVCNDVTEQRRAEEENSRLLREVRDAVERERSFLRDVLSSATDGKLRLCHTRQELPAQLGSYGGYVSLQSIGGIPEMRHLVREAAITCGLPEERWQDLITAAGEASMNAVVHGQGGFGRAYYTPGKLVQVWIEDKGTGISLINLPRATLECGYTTAGTMGCGFSFILKTADRLWLMTGPTGTTLVIENDSMLPELPWLRE</sequence>
<dbReference type="CDD" id="cd00130">
    <property type="entry name" value="PAS"/>
    <property type="match status" value="1"/>
</dbReference>
<evidence type="ECO:0000313" key="5">
    <source>
        <dbReference type="Proteomes" id="UP000287394"/>
    </source>
</evidence>
<evidence type="ECO:0000256" key="2">
    <source>
        <dbReference type="ARBA" id="ARBA00022643"/>
    </source>
</evidence>
<evidence type="ECO:0000256" key="1">
    <source>
        <dbReference type="ARBA" id="ARBA00022630"/>
    </source>
</evidence>
<dbReference type="InterPro" id="IPR036890">
    <property type="entry name" value="HATPase_C_sf"/>
</dbReference>